<dbReference type="SUPFAM" id="SSF52091">
    <property type="entry name" value="SpoIIaa-like"/>
    <property type="match status" value="1"/>
</dbReference>
<dbReference type="PROSITE" id="PS50801">
    <property type="entry name" value="STAS"/>
    <property type="match status" value="1"/>
</dbReference>
<evidence type="ECO:0000313" key="3">
    <source>
        <dbReference type="EMBL" id="GAF27251.1"/>
    </source>
</evidence>
<proteinExistence type="predicted"/>
<dbReference type="InterPro" id="IPR051932">
    <property type="entry name" value="Bact_StressResp_Reg"/>
</dbReference>
<dbReference type="Gene3D" id="1.10.490.130">
    <property type="match status" value="1"/>
</dbReference>
<dbReference type="RefSeq" id="WP_025774996.1">
    <property type="nucleotide sequence ID" value="NZ_DF238840.1"/>
</dbReference>
<dbReference type="CDD" id="cd07041">
    <property type="entry name" value="STAS_RsbR_RsbS_like"/>
    <property type="match status" value="1"/>
</dbReference>
<accession>A0A0S6UHH3</accession>
<dbReference type="AlphaFoldDB" id="A0A0S6UHH3"/>
<evidence type="ECO:0000256" key="1">
    <source>
        <dbReference type="ARBA" id="ARBA00022553"/>
    </source>
</evidence>
<gene>
    <name evidence="3" type="ORF">MTY_2592</name>
</gene>
<dbReference type="PANTHER" id="PTHR33745:SF3">
    <property type="entry name" value="RSBT CO-ANTAGONIST PROTEIN RSBRC"/>
    <property type="match status" value="1"/>
</dbReference>
<dbReference type="EMBL" id="DF238840">
    <property type="protein sequence ID" value="GAF27251.1"/>
    <property type="molecule type" value="Genomic_DNA"/>
</dbReference>
<evidence type="ECO:0000259" key="2">
    <source>
        <dbReference type="PROSITE" id="PS50801"/>
    </source>
</evidence>
<dbReference type="Proteomes" id="UP000063718">
    <property type="component" value="Unassembled WGS sequence"/>
</dbReference>
<keyword evidence="1" id="KW-0597">Phosphoprotein</keyword>
<sequence length="272" mass="30674">MGIFGELKAEIIVEKAINLLSKEDQAGIHFNEISALTRDFCRAILSDLEQPGFTTSELEKEIADKVKIMFAQGYHIEVLQLILEKILDSFISIIGEQYHDLQAVASYITTVRDHIFKGTSFLLKMALQTQREVIQKQNEALMELSTPVIPLMQDILLLPLIGTIDTRRAKEIMDNLLEGIVRYQAEVVIIDISGVPVVDTQVAHHLIKTVKAARLLGSRCILVGIRPELAQTIVRLGIDFPDIITKNNLHAGLELAFCWLGYRLERVEHDHE</sequence>
<dbReference type="InterPro" id="IPR036513">
    <property type="entry name" value="STAS_dom_sf"/>
</dbReference>
<reference evidence="3" key="1">
    <citation type="journal article" date="2014" name="Gene">
        <title>Genome-guided analysis of transformation efficiency and carbon dioxide assimilation by Moorella thermoacetica Y72.</title>
        <authorList>
            <person name="Tsukahara K."/>
            <person name="Kita A."/>
            <person name="Nakashimada Y."/>
            <person name="Hoshino T."/>
            <person name="Murakami K."/>
        </authorList>
    </citation>
    <scope>NUCLEOTIDE SEQUENCE [LARGE SCALE GENOMIC DNA]</scope>
    <source>
        <strain evidence="3">Y72</strain>
    </source>
</reference>
<name>A0A0S6UHH3_NEOTH</name>
<dbReference type="PANTHER" id="PTHR33745">
    <property type="entry name" value="RSBT ANTAGONIST PROTEIN RSBS-RELATED"/>
    <property type="match status" value="1"/>
</dbReference>
<feature type="domain" description="STAS" evidence="2">
    <location>
        <begin position="145"/>
        <end position="260"/>
    </location>
</feature>
<protein>
    <submittedName>
        <fullName evidence="3">Anti-anti-sigma regulatory factor</fullName>
    </submittedName>
</protein>
<dbReference type="Gene3D" id="3.30.750.24">
    <property type="entry name" value="STAS domain"/>
    <property type="match status" value="1"/>
</dbReference>
<dbReference type="Pfam" id="PF01740">
    <property type="entry name" value="STAS"/>
    <property type="match status" value="1"/>
</dbReference>
<dbReference type="InterPro" id="IPR002645">
    <property type="entry name" value="STAS_dom"/>
</dbReference>
<organism evidence="3">
    <name type="scientific">Moorella thermoacetica Y72</name>
    <dbReference type="NCBI Taxonomy" id="1325331"/>
    <lineage>
        <taxon>Bacteria</taxon>
        <taxon>Bacillati</taxon>
        <taxon>Bacillota</taxon>
        <taxon>Clostridia</taxon>
        <taxon>Neomoorellales</taxon>
        <taxon>Neomoorellaceae</taxon>
        <taxon>Neomoorella</taxon>
    </lineage>
</organism>